<keyword evidence="2" id="KW-0862">Zinc</keyword>
<dbReference type="Proteomes" id="UP000218244">
    <property type="component" value="Chromosome"/>
</dbReference>
<dbReference type="SMART" id="SM00490">
    <property type="entry name" value="HELICc"/>
    <property type="match status" value="1"/>
</dbReference>
<evidence type="ECO:0000259" key="4">
    <source>
        <dbReference type="PROSITE" id="PS51192"/>
    </source>
</evidence>
<dbReference type="PROSITE" id="PS51194">
    <property type="entry name" value="HELICASE_CTER"/>
    <property type="match status" value="1"/>
</dbReference>
<dbReference type="InterPro" id="IPR038718">
    <property type="entry name" value="SNF2-like_sf"/>
</dbReference>
<dbReference type="PROSITE" id="PS50966">
    <property type="entry name" value="ZF_SWIM"/>
    <property type="match status" value="1"/>
</dbReference>
<dbReference type="Pfam" id="PF04434">
    <property type="entry name" value="SWIM"/>
    <property type="match status" value="1"/>
</dbReference>
<dbReference type="KEGG" id="csur:N24_0173"/>
<dbReference type="InterPro" id="IPR014001">
    <property type="entry name" value="Helicase_ATP-bd"/>
</dbReference>
<organism evidence="6 7">
    <name type="scientific">Corynebacterium suranareeae</name>
    <dbReference type="NCBI Taxonomy" id="2506452"/>
    <lineage>
        <taxon>Bacteria</taxon>
        <taxon>Bacillati</taxon>
        <taxon>Actinomycetota</taxon>
        <taxon>Actinomycetes</taxon>
        <taxon>Mycobacteriales</taxon>
        <taxon>Corynebacteriaceae</taxon>
        <taxon>Corynebacterium</taxon>
    </lineage>
</organism>
<dbReference type="RefSeq" id="WP_096453508.1">
    <property type="nucleotide sequence ID" value="NZ_AP017369.1"/>
</dbReference>
<dbReference type="SMART" id="SM00487">
    <property type="entry name" value="DEXDc"/>
    <property type="match status" value="1"/>
</dbReference>
<feature type="domain" description="SWIM-type" evidence="3">
    <location>
        <begin position="58"/>
        <end position="107"/>
    </location>
</feature>
<keyword evidence="6" id="KW-0347">Helicase</keyword>
<dbReference type="GO" id="GO:0005524">
    <property type="term" value="F:ATP binding"/>
    <property type="evidence" value="ECO:0007669"/>
    <property type="project" value="InterPro"/>
</dbReference>
<evidence type="ECO:0000313" key="6">
    <source>
        <dbReference type="EMBL" id="BAU94435.1"/>
    </source>
</evidence>
<evidence type="ECO:0000259" key="3">
    <source>
        <dbReference type="PROSITE" id="PS50966"/>
    </source>
</evidence>
<evidence type="ECO:0000259" key="5">
    <source>
        <dbReference type="PROSITE" id="PS51194"/>
    </source>
</evidence>
<feature type="domain" description="Helicase C-terminal" evidence="5">
    <location>
        <begin position="971"/>
        <end position="1120"/>
    </location>
</feature>
<dbReference type="Gene3D" id="3.40.50.10810">
    <property type="entry name" value="Tandem AAA-ATPase domain"/>
    <property type="match status" value="1"/>
</dbReference>
<dbReference type="InterPro" id="IPR000330">
    <property type="entry name" value="SNF2_N"/>
</dbReference>
<dbReference type="AlphaFoldDB" id="A0A160PMK5"/>
<proteinExistence type="predicted"/>
<dbReference type="GO" id="GO:0008270">
    <property type="term" value="F:zinc ion binding"/>
    <property type="evidence" value="ECO:0007669"/>
    <property type="project" value="UniProtKB-KW"/>
</dbReference>
<evidence type="ECO:0000256" key="2">
    <source>
        <dbReference type="PROSITE-ProRule" id="PRU00325"/>
    </source>
</evidence>
<dbReference type="SUPFAM" id="SSF52540">
    <property type="entry name" value="P-loop containing nucleoside triphosphate hydrolases"/>
    <property type="match status" value="2"/>
</dbReference>
<protein>
    <submittedName>
        <fullName evidence="6">Helicase</fullName>
    </submittedName>
</protein>
<dbReference type="Pfam" id="PF00271">
    <property type="entry name" value="Helicase_C"/>
    <property type="match status" value="1"/>
</dbReference>
<dbReference type="GO" id="GO:0004386">
    <property type="term" value="F:helicase activity"/>
    <property type="evidence" value="ECO:0007669"/>
    <property type="project" value="UniProtKB-KW"/>
</dbReference>
<dbReference type="PROSITE" id="PS51192">
    <property type="entry name" value="HELICASE_ATP_BIND_1"/>
    <property type="match status" value="1"/>
</dbReference>
<reference evidence="6 7" key="1">
    <citation type="submission" date="2016-02" db="EMBL/GenBank/DDBJ databases">
        <title>Corynebacterium glutamicum N24 whole genome sequencing project.</title>
        <authorList>
            <person name="Matsutani M."/>
            <person name="Nangtapong N."/>
            <person name="Yakushi T."/>
            <person name="Matsushita K."/>
        </authorList>
    </citation>
    <scope>NUCLEOTIDE SEQUENCE [LARGE SCALE GENOMIC DNA]</scope>
    <source>
        <strain evidence="6 7">N24</strain>
    </source>
</reference>
<dbReference type="Pfam" id="PF00176">
    <property type="entry name" value="SNF2-rel_dom"/>
    <property type="match status" value="1"/>
</dbReference>
<sequence>MAHVLPTINVDSVHDCFGSGALKRGRDYAHDGMVLSLGWNVHNSVLSGSVMGSGNNDYDVDVYLRPQKVGADGYSSDDTVWGVSASRCTCPVGVNCKHGVAVCYATMDHVGFDQEADDSWEENLGSSTISPQSSGDLPRQLSWINVIEDFIGESGRAIAAGVLNPHAMEPQLQEIALSIDVKIQSENNQKYFRSSEEKTLTMQDYAGLEDGDQKQLNIKIRPLRKSDAGNWVKGQISWSVFEHSYLTNSFIAKEQFLAMNQLVQLHQDNLSFTTTDPEFDTRFWSDPRLWDLLKDATATGIPLIGQLAIRNVEIAEAAEVLMDFTQEQGFDGAELMAVTPRIVWQGEYLKFPRIIAPSAIVQLEESTDTTPGLKGKLHARIIPLKTPLSYYQREMIRNSTSLALHPKEQETFFEEYFPTLRNVLPVFSSDHSIEFPTKKLPSLEASVNVTRGKLEDFVVVDWAWRDTAHGLSQEHRDAVMDSVRGVFPDVALTGNMLKGTAVPPFIEHVADKLDALDYVTVKFVGERPNYRELSGDPFVGITTTSTDNDWFDLNFDISIDEVKVPFSSVFIALSQDQDTVLLDDGSYFSLDHPSFDALRGLLAEAQDLEEWDAKSQRVHRNNAGLFEDLADLADEWVPDVALESWLATVRELANIKELPRAAIPTTLNATLRLYQEDGFRWLALLYDLGLGGILADDMGLGKTIQTLALIAHARDHKKESTDSGFLVIAPSSVLSVWRDEAARFLPHLSVEVLDKTAAKRKTDLPINADIVITSYTIARIDEELLASKQWSGIIVDEAQFIKNHTTRSFRAIRSIAQQAKFRLAITGTPMENSLSDLWSLSALTAPGLFPKFKEFKAQFINPIESGSELSAERMAHLQRRIAPFMLRRAKEDVATDLPEKIENTVVLPLTAPHRKLYDAVLQRERKKVLHLLDEDMDANRMSIFRSLTLLRMLALDPFIVDEDNAAIPSTKLEDLLERLEVLTTGEDHQVIVFSQFTSFLKRIAERLEEIVISYSYLDGATRNRSDAIKEFRDNGASVFLISLKAGGFGLTLTEADCVFLLDPWWNPAAENQAIDRAHRIGQTSNVMVYRMVSEGTIEEKVLQLQKKKAELFDALTTGSSTAASGLSVDDVRELFSLD</sequence>
<dbReference type="InterPro" id="IPR001650">
    <property type="entry name" value="Helicase_C-like"/>
</dbReference>
<keyword evidence="6" id="KW-0067">ATP-binding</keyword>
<keyword evidence="2" id="KW-0863">Zinc-finger</keyword>
<dbReference type="GO" id="GO:0016787">
    <property type="term" value="F:hydrolase activity"/>
    <property type="evidence" value="ECO:0007669"/>
    <property type="project" value="UniProtKB-KW"/>
</dbReference>
<feature type="domain" description="Helicase ATP-binding" evidence="4">
    <location>
        <begin position="683"/>
        <end position="847"/>
    </location>
</feature>
<dbReference type="PANTHER" id="PTHR10799">
    <property type="entry name" value="SNF2/RAD54 HELICASE FAMILY"/>
    <property type="match status" value="1"/>
</dbReference>
<keyword evidence="7" id="KW-1185">Reference proteome</keyword>
<dbReference type="InterPro" id="IPR049730">
    <property type="entry name" value="SNF2/RAD54-like_C"/>
</dbReference>
<gene>
    <name evidence="6" type="ORF">N24_0173</name>
</gene>
<dbReference type="InterPro" id="IPR007527">
    <property type="entry name" value="Znf_SWIM"/>
</dbReference>
<keyword evidence="6" id="KW-0547">Nucleotide-binding</keyword>
<dbReference type="EMBL" id="AP017369">
    <property type="protein sequence ID" value="BAU94435.1"/>
    <property type="molecule type" value="Genomic_DNA"/>
</dbReference>
<dbReference type="CDD" id="cd18793">
    <property type="entry name" value="SF2_C_SNF"/>
    <property type="match status" value="1"/>
</dbReference>
<keyword evidence="2" id="KW-0479">Metal-binding</keyword>
<keyword evidence="1" id="KW-0378">Hydrolase</keyword>
<accession>A0A160PMK5</accession>
<dbReference type="InterPro" id="IPR027417">
    <property type="entry name" value="P-loop_NTPase"/>
</dbReference>
<name>A0A160PMK5_9CORY</name>
<evidence type="ECO:0000313" key="7">
    <source>
        <dbReference type="Proteomes" id="UP000218244"/>
    </source>
</evidence>
<evidence type="ECO:0000256" key="1">
    <source>
        <dbReference type="ARBA" id="ARBA00022801"/>
    </source>
</evidence>
<dbReference type="Gene3D" id="3.40.50.300">
    <property type="entry name" value="P-loop containing nucleotide triphosphate hydrolases"/>
    <property type="match status" value="1"/>
</dbReference>